<keyword evidence="1" id="KW-0732">Signal</keyword>
<keyword evidence="3" id="KW-0449">Lipoprotein</keyword>
<reference evidence="4" key="1">
    <citation type="submission" date="2016-11" db="EMBL/GenBank/DDBJ databases">
        <authorList>
            <person name="Varghese N."/>
            <person name="Submissions S."/>
        </authorList>
    </citation>
    <scope>NUCLEOTIDE SEQUENCE [LARGE SCALE GENOMIC DNA]</scope>
    <source>
        <strain evidence="4">DSM 18016</strain>
    </source>
</reference>
<dbReference type="Proteomes" id="UP000184498">
    <property type="component" value="Unassembled WGS sequence"/>
</dbReference>
<dbReference type="InterPro" id="IPR003790">
    <property type="entry name" value="GHL10"/>
</dbReference>
<accession>A0A1M6N1E6</accession>
<feature type="domain" description="Glycosyl hydrolase-like 10" evidence="2">
    <location>
        <begin position="78"/>
        <end position="393"/>
    </location>
</feature>
<name>A0A1M6N1E6_9FLAO</name>
<dbReference type="InterPro" id="IPR017853">
    <property type="entry name" value="GH"/>
</dbReference>
<protein>
    <submittedName>
        <fullName evidence="3">Uncharacterized lipoprotein YddW, UPF0748 family</fullName>
    </submittedName>
</protein>
<evidence type="ECO:0000256" key="1">
    <source>
        <dbReference type="ARBA" id="ARBA00022729"/>
    </source>
</evidence>
<gene>
    <name evidence="3" type="ORF">SAMN05444371_0119</name>
</gene>
<dbReference type="STRING" id="216903.SAMN05444371_0119"/>
<evidence type="ECO:0000313" key="3">
    <source>
        <dbReference type="EMBL" id="SHJ89549.1"/>
    </source>
</evidence>
<dbReference type="PROSITE" id="PS51257">
    <property type="entry name" value="PROKAR_LIPOPROTEIN"/>
    <property type="match status" value="1"/>
</dbReference>
<organism evidence="3 4">
    <name type="scientific">Epilithonimonas mollis</name>
    <dbReference type="NCBI Taxonomy" id="216903"/>
    <lineage>
        <taxon>Bacteria</taxon>
        <taxon>Pseudomonadati</taxon>
        <taxon>Bacteroidota</taxon>
        <taxon>Flavobacteriia</taxon>
        <taxon>Flavobacteriales</taxon>
        <taxon>Weeksellaceae</taxon>
        <taxon>Chryseobacterium group</taxon>
        <taxon>Epilithonimonas</taxon>
    </lineage>
</organism>
<evidence type="ECO:0000259" key="2">
    <source>
        <dbReference type="Pfam" id="PF02638"/>
    </source>
</evidence>
<dbReference type="PANTHER" id="PTHR43405">
    <property type="entry name" value="GLYCOSYL HYDROLASE DIGH"/>
    <property type="match status" value="1"/>
</dbReference>
<dbReference type="InterPro" id="IPR052177">
    <property type="entry name" value="Divisome_Glycosyl_Hydrolase"/>
</dbReference>
<dbReference type="SUPFAM" id="SSF51445">
    <property type="entry name" value="(Trans)glycosidases"/>
    <property type="match status" value="1"/>
</dbReference>
<dbReference type="Pfam" id="PF02638">
    <property type="entry name" value="GHL10"/>
    <property type="match status" value="1"/>
</dbReference>
<dbReference type="AlphaFoldDB" id="A0A1M6N1E6"/>
<proteinExistence type="predicted"/>
<sequence>MLFLLLKYYRLVLQAMKSRLSFLNILLPLFLVVSCATKTKKPTSKSGVKKPVVKTEINLPPKPVVQLNNIKLPEIKREFRSVWIASVANINWPSRNNLSADQQKQEAIQMLDMLVDLNFNAVILQVRPSADALYKSSHEPWSHFLTGQIGLSPYPEYDPMQFWIDECHKRGLEFHAWLNPFRAHHSNGGVISSESMVRKSPENVIKLKNGMYWFDPADDRTQDQASKVIKDIISRYDVDGIHLDDYFYPYAEYNGGKDFPDNKTWSVYKQSGGTLSRADWRRGNVNKFVKRIYDEIKAQKNDVKFGISPFGIWKPGYPAGIKGSSQYDELYADAKLWLNQGWVDYFTPQLYWPVDSPGQSFPLLLKWWNDENTRARHLWPGLNTVAVKAPNKATEIAREIDVTRQILKNNAGEVHYSIAGISKNYEMQQELKTKSYKEKVLIPESNWLTTNVLTELNVNVRKESSNFLISWNRQTEALSYVIYLKYGDNWQTEILSPQGINKTVPSFSNGKKLTTIVVRSVGKLGKLSPYKVISAN</sequence>
<dbReference type="EMBL" id="FRAM01000001">
    <property type="protein sequence ID" value="SHJ89549.1"/>
    <property type="molecule type" value="Genomic_DNA"/>
</dbReference>
<dbReference type="Gene3D" id="3.20.20.80">
    <property type="entry name" value="Glycosidases"/>
    <property type="match status" value="1"/>
</dbReference>
<evidence type="ECO:0000313" key="4">
    <source>
        <dbReference type="Proteomes" id="UP000184498"/>
    </source>
</evidence>
<keyword evidence="4" id="KW-1185">Reference proteome</keyword>
<dbReference type="PANTHER" id="PTHR43405:SF1">
    <property type="entry name" value="GLYCOSYL HYDROLASE DIGH"/>
    <property type="match status" value="1"/>
</dbReference>